<dbReference type="KEGG" id="tsy:THSYN_26120"/>
<reference evidence="2 3" key="1">
    <citation type="submission" date="2017-03" db="EMBL/GenBank/DDBJ databases">
        <title>Complete genome sequence of Candidatus 'Thiodictyon syntrophicum' sp. nov. strain Cad16T, a photolithoautotroph purple sulfur bacterium isolated from an alpine meromictic lake.</title>
        <authorList>
            <person name="Luedin S.M."/>
            <person name="Pothier J.F."/>
            <person name="Danza F."/>
            <person name="Storelli N."/>
            <person name="Wittwer M."/>
            <person name="Tonolla M."/>
        </authorList>
    </citation>
    <scope>NUCLEOTIDE SEQUENCE [LARGE SCALE GENOMIC DNA]</scope>
    <source>
        <strain evidence="2 3">Cad16T</strain>
    </source>
</reference>
<dbReference type="EMBL" id="CP020370">
    <property type="protein sequence ID" value="AUB84069.1"/>
    <property type="molecule type" value="Genomic_DNA"/>
</dbReference>
<keyword evidence="3" id="KW-1185">Reference proteome</keyword>
<protein>
    <recommendedName>
        <fullName evidence="1">HD-CE domain-containing protein</fullName>
    </recommendedName>
</protein>
<proteinExistence type="predicted"/>
<accession>A0A2K8UF24</accession>
<gene>
    <name evidence="2" type="ORF">THSYN_26120</name>
</gene>
<evidence type="ECO:0000259" key="1">
    <source>
        <dbReference type="Pfam" id="PF24391"/>
    </source>
</evidence>
<dbReference type="Pfam" id="PF24391">
    <property type="entry name" value="HD-CE"/>
    <property type="match status" value="1"/>
</dbReference>
<dbReference type="Proteomes" id="UP000232638">
    <property type="component" value="Chromosome"/>
</dbReference>
<evidence type="ECO:0000313" key="2">
    <source>
        <dbReference type="EMBL" id="AUB84069.1"/>
    </source>
</evidence>
<sequence>MDALWETASLIAGDEFELSPAEGYVLGGAILLHDAAMTLAAFPGGLTDLGKTDEWRDAIALILGGRQDEPVAVADIENPAGDVIAEAVPIVLRALHAKQAEQLPITA</sequence>
<dbReference type="InterPro" id="IPR056471">
    <property type="entry name" value="HD-CE"/>
</dbReference>
<feature type="domain" description="HD-CE" evidence="1">
    <location>
        <begin position="2"/>
        <end position="103"/>
    </location>
</feature>
<organism evidence="2 3">
    <name type="scientific">Candidatus Thiodictyon syntrophicum</name>
    <dbReference type="NCBI Taxonomy" id="1166950"/>
    <lineage>
        <taxon>Bacteria</taxon>
        <taxon>Pseudomonadati</taxon>
        <taxon>Pseudomonadota</taxon>
        <taxon>Gammaproteobacteria</taxon>
        <taxon>Chromatiales</taxon>
        <taxon>Chromatiaceae</taxon>
        <taxon>Thiodictyon</taxon>
    </lineage>
</organism>
<dbReference type="AlphaFoldDB" id="A0A2K8UF24"/>
<evidence type="ECO:0000313" key="3">
    <source>
        <dbReference type="Proteomes" id="UP000232638"/>
    </source>
</evidence>
<name>A0A2K8UF24_9GAMM</name>